<dbReference type="PANTHER" id="PTHR46847">
    <property type="entry name" value="D-ALLOSE-BINDING PERIPLASMIC PROTEIN-RELATED"/>
    <property type="match status" value="1"/>
</dbReference>
<feature type="domain" description="Periplasmic binding protein" evidence="4">
    <location>
        <begin position="82"/>
        <end position="341"/>
    </location>
</feature>
<dbReference type="GO" id="GO:0030246">
    <property type="term" value="F:carbohydrate binding"/>
    <property type="evidence" value="ECO:0007669"/>
    <property type="project" value="UniProtKB-ARBA"/>
</dbReference>
<dbReference type="InterPro" id="IPR028082">
    <property type="entry name" value="Peripla_BP_I"/>
</dbReference>
<dbReference type="InterPro" id="IPR025997">
    <property type="entry name" value="SBP_2_dom"/>
</dbReference>
<keyword evidence="6" id="KW-1185">Reference proteome</keyword>
<evidence type="ECO:0000256" key="1">
    <source>
        <dbReference type="ARBA" id="ARBA00004196"/>
    </source>
</evidence>
<sequence>MKHLWRLSLVIVITALAVVLLDLNGRASSNPEDEWWPIQVKSYYGEYVIDSKQPGQAAKSLSRPRLEEWVPPPQAPKDYVLGVSFPHLKDPYWVSVNYGIIREAQRMGVGLKLLQAGGYDELENQIDQVRQLADSGVDGIILGAVSYLGLDALVNEMKARNIPVVEVINDIQAPDIAAKAMVSFYEMGFYAGEYFSEHADRAGMDTVTVAFFPGPFCSGWAPDSLQGFQEALQYHPGTVDIVDVRWGDTGLDVQRRLVEEVLTDHGPVDYIIGNAVAAEAAAHYLRETAQDGRTHVISTYLIPPLYDMIKSGRVAGAPSDLTVFQGRMAVDMMIRILEGEEAGKDFPFRSGPFIPMVTPDNIDSYPYEGLFGPRGFKPFFSLPKG</sequence>
<organism evidence="5 6">
    <name type="scientific">Pseudodesulfovibrio profundus</name>
    <dbReference type="NCBI Taxonomy" id="57320"/>
    <lineage>
        <taxon>Bacteria</taxon>
        <taxon>Pseudomonadati</taxon>
        <taxon>Thermodesulfobacteriota</taxon>
        <taxon>Desulfovibrionia</taxon>
        <taxon>Desulfovibrionales</taxon>
        <taxon>Desulfovibrionaceae</taxon>
    </lineage>
</organism>
<protein>
    <submittedName>
        <fullName evidence="5">Periplasmic binding protein/LacI transcriptional regulator</fullName>
    </submittedName>
</protein>
<keyword evidence="3" id="KW-0732">Signal</keyword>
<dbReference type="CDD" id="cd06306">
    <property type="entry name" value="PBP1_TorT-like"/>
    <property type="match status" value="1"/>
</dbReference>
<gene>
    <name evidence="5" type="ORF">DPRO_1317</name>
</gene>
<evidence type="ECO:0000313" key="6">
    <source>
        <dbReference type="Proteomes" id="UP000219215"/>
    </source>
</evidence>
<evidence type="ECO:0000313" key="5">
    <source>
        <dbReference type="EMBL" id="SOB58207.1"/>
    </source>
</evidence>
<dbReference type="KEGG" id="pprf:DPRO_1317"/>
<dbReference type="AlphaFoldDB" id="A0A2C8F6T3"/>
<comment type="subcellular location">
    <subcellularLocation>
        <location evidence="1">Cell envelope</location>
    </subcellularLocation>
</comment>
<dbReference type="Pfam" id="PF13407">
    <property type="entry name" value="Peripla_BP_4"/>
    <property type="match status" value="1"/>
</dbReference>
<proteinExistence type="inferred from homology"/>
<dbReference type="Gene3D" id="3.40.50.2300">
    <property type="match status" value="2"/>
</dbReference>
<dbReference type="Proteomes" id="UP000219215">
    <property type="component" value="Chromosome DPRO"/>
</dbReference>
<dbReference type="PANTHER" id="PTHR46847:SF1">
    <property type="entry name" value="D-ALLOSE-BINDING PERIPLASMIC PROTEIN-RELATED"/>
    <property type="match status" value="1"/>
</dbReference>
<dbReference type="NCBIfam" id="NF008185">
    <property type="entry name" value="PRK10936.1"/>
    <property type="match status" value="1"/>
</dbReference>
<accession>A0A2C8F6T3</accession>
<name>A0A2C8F6T3_9BACT</name>
<dbReference type="GO" id="GO:0030313">
    <property type="term" value="C:cell envelope"/>
    <property type="evidence" value="ECO:0007669"/>
    <property type="project" value="UniProtKB-SubCell"/>
</dbReference>
<comment type="similarity">
    <text evidence="2">Belongs to the bacterial solute-binding protein 2 family.</text>
</comment>
<dbReference type="EMBL" id="LT907975">
    <property type="protein sequence ID" value="SOB58207.1"/>
    <property type="molecule type" value="Genomic_DNA"/>
</dbReference>
<evidence type="ECO:0000259" key="4">
    <source>
        <dbReference type="Pfam" id="PF13407"/>
    </source>
</evidence>
<evidence type="ECO:0000256" key="3">
    <source>
        <dbReference type="ARBA" id="ARBA00022729"/>
    </source>
</evidence>
<reference evidence="6" key="1">
    <citation type="submission" date="2017-09" db="EMBL/GenBank/DDBJ databases">
        <authorList>
            <person name="Regsiter A."/>
            <person name="William W."/>
        </authorList>
    </citation>
    <scope>NUCLEOTIDE SEQUENCE [LARGE SCALE GENOMIC DNA]</scope>
    <source>
        <strain evidence="6">500-1</strain>
    </source>
</reference>
<dbReference type="SUPFAM" id="SSF53822">
    <property type="entry name" value="Periplasmic binding protein-like I"/>
    <property type="match status" value="1"/>
</dbReference>
<evidence type="ECO:0000256" key="2">
    <source>
        <dbReference type="ARBA" id="ARBA00007639"/>
    </source>
</evidence>